<dbReference type="PROSITE" id="PS50943">
    <property type="entry name" value="HTH_CROC1"/>
    <property type="match status" value="1"/>
</dbReference>
<comment type="caution">
    <text evidence="2">The sequence shown here is derived from an EMBL/GenBank/DDBJ whole genome shotgun (WGS) entry which is preliminary data.</text>
</comment>
<feature type="domain" description="HTH cro/C1-type" evidence="1">
    <location>
        <begin position="11"/>
        <end position="38"/>
    </location>
</feature>
<sequence>MKDTQNLGNLIKQQRRRIGLTLEAIAAKSGVSPTHLSR</sequence>
<accession>X1HDW8</accession>
<gene>
    <name evidence="2" type="ORF">S03H2_45011</name>
</gene>
<dbReference type="InterPro" id="IPR010982">
    <property type="entry name" value="Lambda_DNA-bd_dom_sf"/>
</dbReference>
<name>X1HDW8_9ZZZZ</name>
<dbReference type="GO" id="GO:0003677">
    <property type="term" value="F:DNA binding"/>
    <property type="evidence" value="ECO:0007669"/>
    <property type="project" value="InterPro"/>
</dbReference>
<dbReference type="Pfam" id="PF01381">
    <property type="entry name" value="HTH_3"/>
    <property type="match status" value="1"/>
</dbReference>
<organism evidence="2">
    <name type="scientific">marine sediment metagenome</name>
    <dbReference type="NCBI Taxonomy" id="412755"/>
    <lineage>
        <taxon>unclassified sequences</taxon>
        <taxon>metagenomes</taxon>
        <taxon>ecological metagenomes</taxon>
    </lineage>
</organism>
<evidence type="ECO:0000313" key="2">
    <source>
        <dbReference type="EMBL" id="GAH67602.1"/>
    </source>
</evidence>
<dbReference type="Gene3D" id="1.10.260.40">
    <property type="entry name" value="lambda repressor-like DNA-binding domains"/>
    <property type="match status" value="1"/>
</dbReference>
<dbReference type="SUPFAM" id="SSF47413">
    <property type="entry name" value="lambda repressor-like DNA-binding domains"/>
    <property type="match status" value="1"/>
</dbReference>
<protein>
    <recommendedName>
        <fullName evidence="1">HTH cro/C1-type domain-containing protein</fullName>
    </recommendedName>
</protein>
<reference evidence="2" key="1">
    <citation type="journal article" date="2014" name="Front. Microbiol.">
        <title>High frequency of phylogenetically diverse reductive dehalogenase-homologous genes in deep subseafloor sedimentary metagenomes.</title>
        <authorList>
            <person name="Kawai M."/>
            <person name="Futagami T."/>
            <person name="Toyoda A."/>
            <person name="Takaki Y."/>
            <person name="Nishi S."/>
            <person name="Hori S."/>
            <person name="Arai W."/>
            <person name="Tsubouchi T."/>
            <person name="Morono Y."/>
            <person name="Uchiyama I."/>
            <person name="Ito T."/>
            <person name="Fujiyama A."/>
            <person name="Inagaki F."/>
            <person name="Takami H."/>
        </authorList>
    </citation>
    <scope>NUCLEOTIDE SEQUENCE</scope>
    <source>
        <strain evidence="2">Expedition CK06-06</strain>
    </source>
</reference>
<dbReference type="EMBL" id="BARU01028174">
    <property type="protein sequence ID" value="GAH67602.1"/>
    <property type="molecule type" value="Genomic_DNA"/>
</dbReference>
<dbReference type="InterPro" id="IPR001387">
    <property type="entry name" value="Cro/C1-type_HTH"/>
</dbReference>
<proteinExistence type="predicted"/>
<evidence type="ECO:0000259" key="1">
    <source>
        <dbReference type="PROSITE" id="PS50943"/>
    </source>
</evidence>
<dbReference type="CDD" id="cd00093">
    <property type="entry name" value="HTH_XRE"/>
    <property type="match status" value="1"/>
</dbReference>
<dbReference type="AlphaFoldDB" id="X1HDW8"/>
<feature type="non-terminal residue" evidence="2">
    <location>
        <position position="38"/>
    </location>
</feature>